<comment type="caution">
    <text evidence="1">The sequence shown here is derived from an EMBL/GenBank/DDBJ whole genome shotgun (WGS) entry which is preliminary data.</text>
</comment>
<gene>
    <name evidence="1" type="ORF">OO17_15110</name>
</gene>
<accession>A0A0D7EPP4</accession>
<evidence type="ECO:0000313" key="1">
    <source>
        <dbReference type="EMBL" id="KIZ41432.1"/>
    </source>
</evidence>
<sequence>MPLPDVDGWMIDFRTARDIFASFNNERIDHCVSMCARGSLFACYCEQDLFKQLPALKQNFIQDHKCILVPDEDVMRRCIGISKTPLAKERLVGNESALFLAATAAARNFGVISNHQSIVYTTVGDLCQHYGIPFLCADQYFALL</sequence>
<proteinExistence type="predicted"/>
<dbReference type="EMBL" id="JXXE01000300">
    <property type="protein sequence ID" value="KIZ41432.1"/>
    <property type="molecule type" value="Genomic_DNA"/>
</dbReference>
<organism evidence="1 2">
    <name type="scientific">Rhodopseudomonas palustris</name>
    <dbReference type="NCBI Taxonomy" id="1076"/>
    <lineage>
        <taxon>Bacteria</taxon>
        <taxon>Pseudomonadati</taxon>
        <taxon>Pseudomonadota</taxon>
        <taxon>Alphaproteobacteria</taxon>
        <taxon>Hyphomicrobiales</taxon>
        <taxon>Nitrobacteraceae</taxon>
        <taxon>Rhodopseudomonas</taxon>
    </lineage>
</organism>
<dbReference type="AlphaFoldDB" id="A0A0D7EPP4"/>
<dbReference type="PATRIC" id="fig|1076.23.peg.3216"/>
<dbReference type="Proteomes" id="UP000032515">
    <property type="component" value="Unassembled WGS sequence"/>
</dbReference>
<name>A0A0D7EPP4_RHOPL</name>
<reference evidence="1 2" key="1">
    <citation type="submission" date="2014-11" db="EMBL/GenBank/DDBJ databases">
        <title>Genomics and ecophysiology of heterotrophic nitrogen fixing bacteria isolated from estuarine surface water.</title>
        <authorList>
            <person name="Bentzon-Tilia M."/>
            <person name="Severin I."/>
            <person name="Hansen L.H."/>
            <person name="Riemann L."/>
        </authorList>
    </citation>
    <scope>NUCLEOTIDE SEQUENCE [LARGE SCALE GENOMIC DNA]</scope>
    <source>
        <strain evidence="1 2">BAL398</strain>
    </source>
</reference>
<evidence type="ECO:0000313" key="2">
    <source>
        <dbReference type="Proteomes" id="UP000032515"/>
    </source>
</evidence>
<protein>
    <submittedName>
        <fullName evidence="1">Uncharacterized protein</fullName>
    </submittedName>
</protein>